<feature type="compositionally biased region" description="Low complexity" evidence="1">
    <location>
        <begin position="418"/>
        <end position="428"/>
    </location>
</feature>
<feature type="compositionally biased region" description="Low complexity" evidence="1">
    <location>
        <begin position="231"/>
        <end position="244"/>
    </location>
</feature>
<dbReference type="VEuPathDB" id="FungiDB:I302_07139"/>
<feature type="compositionally biased region" description="Acidic residues" evidence="1">
    <location>
        <begin position="298"/>
        <end position="321"/>
    </location>
</feature>
<feature type="compositionally biased region" description="Acidic residues" evidence="1">
    <location>
        <begin position="270"/>
        <end position="285"/>
    </location>
</feature>
<feature type="compositionally biased region" description="Polar residues" evidence="1">
    <location>
        <begin position="480"/>
        <end position="490"/>
    </location>
</feature>
<feature type="region of interest" description="Disordered" evidence="1">
    <location>
        <begin position="125"/>
        <end position="175"/>
    </location>
</feature>
<reference evidence="2" key="1">
    <citation type="submission" date="2013-07" db="EMBL/GenBank/DDBJ databases">
        <title>The Genome Sequence of Cryptococcus bestiolae CBS10118.</title>
        <authorList>
            <consortium name="The Broad Institute Genome Sequencing Platform"/>
            <person name="Cuomo C."/>
            <person name="Litvintseva A."/>
            <person name="Chen Y."/>
            <person name="Heitman J."/>
            <person name="Sun S."/>
            <person name="Springer D."/>
            <person name="Dromer F."/>
            <person name="Young S.K."/>
            <person name="Zeng Q."/>
            <person name="Gargeya S."/>
            <person name="Fitzgerald M."/>
            <person name="Abouelleil A."/>
            <person name="Alvarado L."/>
            <person name="Berlin A.M."/>
            <person name="Chapman S.B."/>
            <person name="Dewar J."/>
            <person name="Goldberg J."/>
            <person name="Griggs A."/>
            <person name="Gujja S."/>
            <person name="Hansen M."/>
            <person name="Howarth C."/>
            <person name="Imamovic A."/>
            <person name="Larimer J."/>
            <person name="McCowan C."/>
            <person name="Murphy C."/>
            <person name="Pearson M."/>
            <person name="Priest M."/>
            <person name="Roberts A."/>
            <person name="Saif S."/>
            <person name="Shea T."/>
            <person name="Sykes S."/>
            <person name="Wortman J."/>
            <person name="Nusbaum C."/>
            <person name="Birren B."/>
        </authorList>
    </citation>
    <scope>NUCLEOTIDE SEQUENCE [LARGE SCALE GENOMIC DNA]</scope>
    <source>
        <strain evidence="2">CBS 10118</strain>
    </source>
</reference>
<organism evidence="2">
    <name type="scientific">Kwoniella bestiolae CBS 10118</name>
    <dbReference type="NCBI Taxonomy" id="1296100"/>
    <lineage>
        <taxon>Eukaryota</taxon>
        <taxon>Fungi</taxon>
        <taxon>Dikarya</taxon>
        <taxon>Basidiomycota</taxon>
        <taxon>Agaricomycotina</taxon>
        <taxon>Tremellomycetes</taxon>
        <taxon>Tremellales</taxon>
        <taxon>Cryptococcaceae</taxon>
        <taxon>Kwoniella</taxon>
    </lineage>
</organism>
<evidence type="ECO:0000313" key="2">
    <source>
        <dbReference type="EMBL" id="OCF22798.1"/>
    </source>
</evidence>
<evidence type="ECO:0000313" key="3">
    <source>
        <dbReference type="EMBL" id="WVW86437.1"/>
    </source>
</evidence>
<feature type="compositionally biased region" description="Polar residues" evidence="1">
    <location>
        <begin position="363"/>
        <end position="379"/>
    </location>
</feature>
<gene>
    <name evidence="2" type="ORF">I302_07139</name>
    <name evidence="3" type="ORF">I302_108485</name>
</gene>
<evidence type="ECO:0000313" key="4">
    <source>
        <dbReference type="Proteomes" id="UP000092730"/>
    </source>
</evidence>
<name>A0A1B9FVL1_9TREE</name>
<dbReference type="EMBL" id="KI894024">
    <property type="protein sequence ID" value="OCF22798.1"/>
    <property type="molecule type" value="Genomic_DNA"/>
</dbReference>
<dbReference type="AlphaFoldDB" id="A0A1B9FVL1"/>
<dbReference type="KEGG" id="kbi:30211538"/>
<dbReference type="GeneID" id="30211538"/>
<dbReference type="Proteomes" id="UP000092730">
    <property type="component" value="Chromosome 7"/>
</dbReference>
<feature type="region of interest" description="Disordered" evidence="1">
    <location>
        <begin position="216"/>
        <end position="329"/>
    </location>
</feature>
<dbReference type="RefSeq" id="XP_019043868.1">
    <property type="nucleotide sequence ID" value="XM_019193745.1"/>
</dbReference>
<dbReference type="STRING" id="1296100.A0A1B9FVL1"/>
<proteinExistence type="predicted"/>
<feature type="region of interest" description="Disordered" evidence="1">
    <location>
        <begin position="363"/>
        <end position="428"/>
    </location>
</feature>
<feature type="region of interest" description="Disordered" evidence="1">
    <location>
        <begin position="480"/>
        <end position="547"/>
    </location>
</feature>
<dbReference type="OrthoDB" id="2573341at2759"/>
<feature type="region of interest" description="Disordered" evidence="1">
    <location>
        <begin position="27"/>
        <end position="63"/>
    </location>
</feature>
<feature type="compositionally biased region" description="Low complexity" evidence="1">
    <location>
        <begin position="131"/>
        <end position="156"/>
    </location>
</feature>
<dbReference type="EMBL" id="CP144547">
    <property type="protein sequence ID" value="WVW86437.1"/>
    <property type="molecule type" value="Genomic_DNA"/>
</dbReference>
<feature type="compositionally biased region" description="Polar residues" evidence="1">
    <location>
        <begin position="216"/>
        <end position="227"/>
    </location>
</feature>
<keyword evidence="4" id="KW-1185">Reference proteome</keyword>
<protein>
    <submittedName>
        <fullName evidence="2">Uncharacterized protein</fullName>
    </submittedName>
</protein>
<reference evidence="3" key="4">
    <citation type="submission" date="2024-02" db="EMBL/GenBank/DDBJ databases">
        <title>Comparative genomics of Cryptococcus and Kwoniella reveals pathogenesis evolution and contrasting modes of karyotype evolution via chromosome fusion or intercentromeric recombination.</title>
        <authorList>
            <person name="Coelho M.A."/>
            <person name="David-Palma M."/>
            <person name="Shea T."/>
            <person name="Bowers K."/>
            <person name="McGinley-Smith S."/>
            <person name="Mohammad A.W."/>
            <person name="Gnirke A."/>
            <person name="Yurkov A.M."/>
            <person name="Nowrousian M."/>
            <person name="Sun S."/>
            <person name="Cuomo C.A."/>
            <person name="Heitman J."/>
        </authorList>
    </citation>
    <scope>NUCLEOTIDE SEQUENCE</scope>
    <source>
        <strain evidence="3">CBS 10118</strain>
    </source>
</reference>
<evidence type="ECO:0000256" key="1">
    <source>
        <dbReference type="SAM" id="MobiDB-lite"/>
    </source>
</evidence>
<sequence>MSSSEPIQPLFTRSPLILPPPTHSNQALFVTSPISTSPPAPLDEEMPTKHRGARYPSSAYTSTQSSPVFETLSFEKIKIPSSTTVSTDSEAFSSDYASHSNLESRVQSPSLISCLFQSTSIVAGNGSRKLIGPTSPHSRSSSRNGSNSNVVIGNGSKPILRRDTMSTSASEDNAGFGLGINRFPSTSTQNQETIVSGPCTVAPALKKKPSCLTFAVSSPTPRSQSNAKAGPSRSSSTSVSPTSSYAGKLSRSPGMRPNWSKIRGQVEREIQEDDDEDENNEEECMVDSPLPIPGHGESDEEDQGYVEDEEDGFTTDEDEEVDPRTDQLFGNWDGRKVEWNREYQLTTPKRRNTEILPGPTNYMTSTDDNDISINPQNLISPRGRKTSICINTNTKPSSNRCTRHRSPPPPIRSTSLVSAPPAARSPSAADLCRRRGSVEQGLISTRKGWKSDDSAFFPTRPNMVKKDSFKLPSASSGGCTTQAMASQGNRKASLPTPKLDGRCSTRSILKSSCAETTGQTHRDEPESQPMIRSSGENKIPPKTPPLTGDLIVPSSGNMLRRGSAPVIHETKDMSGAGVGRPGCLARSATGYEEEEMHLSHHQQHRGIRIV</sequence>
<feature type="compositionally biased region" description="Polar residues" evidence="1">
    <location>
        <begin position="504"/>
        <end position="519"/>
    </location>
</feature>
<feature type="compositionally biased region" description="Polar residues" evidence="1">
    <location>
        <begin position="388"/>
        <end position="400"/>
    </location>
</feature>
<accession>A0A1B9FVL1</accession>
<reference evidence="3" key="2">
    <citation type="submission" date="2013-07" db="EMBL/GenBank/DDBJ databases">
        <authorList>
            <consortium name="The Broad Institute Genome Sequencing Platform"/>
            <person name="Cuomo C."/>
            <person name="Litvintseva A."/>
            <person name="Chen Y."/>
            <person name="Heitman J."/>
            <person name="Sun S."/>
            <person name="Springer D."/>
            <person name="Dromer F."/>
            <person name="Young S.K."/>
            <person name="Zeng Q."/>
            <person name="Gargeya S."/>
            <person name="Fitzgerald M."/>
            <person name="Abouelleil A."/>
            <person name="Alvarado L."/>
            <person name="Berlin A.M."/>
            <person name="Chapman S.B."/>
            <person name="Dewar J."/>
            <person name="Goldberg J."/>
            <person name="Griggs A."/>
            <person name="Gujja S."/>
            <person name="Hansen M."/>
            <person name="Howarth C."/>
            <person name="Imamovic A."/>
            <person name="Larimer J."/>
            <person name="McCowan C."/>
            <person name="Murphy C."/>
            <person name="Pearson M."/>
            <person name="Priest M."/>
            <person name="Roberts A."/>
            <person name="Saif S."/>
            <person name="Shea T."/>
            <person name="Sykes S."/>
            <person name="Wortman J."/>
            <person name="Nusbaum C."/>
            <person name="Birren B."/>
        </authorList>
    </citation>
    <scope>NUCLEOTIDE SEQUENCE</scope>
    <source>
        <strain evidence="3">CBS 10118</strain>
    </source>
</reference>
<reference evidence="2" key="3">
    <citation type="submission" date="2014-01" db="EMBL/GenBank/DDBJ databases">
        <title>Evolution of pathogenesis and genome organization in the Tremellales.</title>
        <authorList>
            <person name="Cuomo C."/>
            <person name="Litvintseva A."/>
            <person name="Heitman J."/>
            <person name="Chen Y."/>
            <person name="Sun S."/>
            <person name="Springer D."/>
            <person name="Dromer F."/>
            <person name="Young S."/>
            <person name="Zeng Q."/>
            <person name="Chapman S."/>
            <person name="Gujja S."/>
            <person name="Saif S."/>
            <person name="Birren B."/>
        </authorList>
    </citation>
    <scope>NUCLEOTIDE SEQUENCE</scope>
    <source>
        <strain evidence="2">CBS 10118</strain>
    </source>
</reference>